<evidence type="ECO:0000313" key="1">
    <source>
        <dbReference type="EMBL" id="MDQ0352098.1"/>
    </source>
</evidence>
<accession>A0ABU0DUG2</accession>
<gene>
    <name evidence="1" type="ORF">J2R98_001932</name>
</gene>
<evidence type="ECO:0008006" key="3">
    <source>
        <dbReference type="Google" id="ProtNLM"/>
    </source>
</evidence>
<dbReference type="EMBL" id="JAUSUP010000005">
    <property type="protein sequence ID" value="MDQ0352098.1"/>
    <property type="molecule type" value="Genomic_DNA"/>
</dbReference>
<organism evidence="1 2">
    <name type="scientific">Alkalibacillus filiformis</name>
    <dbReference type="NCBI Taxonomy" id="200990"/>
    <lineage>
        <taxon>Bacteria</taxon>
        <taxon>Bacillati</taxon>
        <taxon>Bacillota</taxon>
        <taxon>Bacilli</taxon>
        <taxon>Bacillales</taxon>
        <taxon>Bacillaceae</taxon>
        <taxon>Alkalibacillus</taxon>
    </lineage>
</organism>
<evidence type="ECO:0000313" key="2">
    <source>
        <dbReference type="Proteomes" id="UP001236723"/>
    </source>
</evidence>
<name>A0ABU0DUG2_9BACI</name>
<sequence length="174" mass="19694">MQQNIRVIAIMLMTVVIMIGCSDDEVREGQEEKDVDISLSEKEQVNSETAMYENETFGVAVYEQEGWSLSKEENDPTNVVFEHEDVTSILTLLTTKKSVQDLKDELLSGANNVTVVEDEEQFLAYETDRQESVRSDVYFSISNGNTIVLTFVTAADEYGEVEDVILGFHEQVKY</sequence>
<reference evidence="1 2" key="1">
    <citation type="submission" date="2023-07" db="EMBL/GenBank/DDBJ databases">
        <title>Genomic Encyclopedia of Type Strains, Phase IV (KMG-IV): sequencing the most valuable type-strain genomes for metagenomic binning, comparative biology and taxonomic classification.</title>
        <authorList>
            <person name="Goeker M."/>
        </authorList>
    </citation>
    <scope>NUCLEOTIDE SEQUENCE [LARGE SCALE GENOMIC DNA]</scope>
    <source>
        <strain evidence="1 2">DSM 15448</strain>
    </source>
</reference>
<dbReference type="RefSeq" id="WP_307068365.1">
    <property type="nucleotide sequence ID" value="NZ_JAUSUP010000005.1"/>
</dbReference>
<comment type="caution">
    <text evidence="1">The sequence shown here is derived from an EMBL/GenBank/DDBJ whole genome shotgun (WGS) entry which is preliminary data.</text>
</comment>
<protein>
    <recommendedName>
        <fullName evidence="3">DUF1795 domain-containing protein</fullName>
    </recommendedName>
</protein>
<dbReference type="Proteomes" id="UP001236723">
    <property type="component" value="Unassembled WGS sequence"/>
</dbReference>
<keyword evidence="2" id="KW-1185">Reference proteome</keyword>
<proteinExistence type="predicted"/>
<dbReference type="PROSITE" id="PS51257">
    <property type="entry name" value="PROKAR_LIPOPROTEIN"/>
    <property type="match status" value="1"/>
</dbReference>